<keyword evidence="2" id="KW-1185">Reference proteome</keyword>
<name>A0ACC7MA08_9BURK</name>
<dbReference type="EMBL" id="JASNRB020000002">
    <property type="protein sequence ID" value="MFJ1466696.1"/>
    <property type="molecule type" value="Genomic_DNA"/>
</dbReference>
<comment type="caution">
    <text evidence="1">The sequence shown here is derived from an EMBL/GenBank/DDBJ whole genome shotgun (WGS) entry which is preliminary data.</text>
</comment>
<evidence type="ECO:0000313" key="1">
    <source>
        <dbReference type="EMBL" id="MFJ1466696.1"/>
    </source>
</evidence>
<protein>
    <submittedName>
        <fullName evidence="1">Tryptophan halogenase family protein</fullName>
        <ecNumber evidence="1">1.14.19.-</ecNumber>
    </submittedName>
</protein>
<keyword evidence="1" id="KW-0560">Oxidoreductase</keyword>
<evidence type="ECO:0000313" key="2">
    <source>
        <dbReference type="Proteomes" id="UP001168096"/>
    </source>
</evidence>
<gene>
    <name evidence="1" type="ORF">QPK29_003140</name>
</gene>
<dbReference type="EC" id="1.14.19.-" evidence="1"/>
<accession>A0ACC7MA08</accession>
<organism evidence="1 2">
    <name type="scientific">Massilia orientalis</name>
    <dbReference type="NCBI Taxonomy" id="3050128"/>
    <lineage>
        <taxon>Bacteria</taxon>
        <taxon>Pseudomonadati</taxon>
        <taxon>Pseudomonadota</taxon>
        <taxon>Betaproteobacteria</taxon>
        <taxon>Burkholderiales</taxon>
        <taxon>Oxalobacteraceae</taxon>
        <taxon>Telluria group</taxon>
        <taxon>Massilia</taxon>
    </lineage>
</organism>
<dbReference type="Proteomes" id="UP001168096">
    <property type="component" value="Unassembled WGS sequence"/>
</dbReference>
<proteinExistence type="predicted"/>
<sequence length="528" mass="59172">MSERAAGLSAARFLCTRSKGDRMDKDRWIGKVVILGGGTAGWMTAAALSHTFGHAVEIVLVESDAIGTVGVGEATIPPIRAFHQLIGIDEAEFIRATGATFKLGIEFRGWRNDSSTYFHPFGVYGVERDIGYFFQYWLRLKEKGQVSDFSEFSLCTLAARHNVFAPASERPGDPLQHLQSAYHFDAGRYATYLKGVCLARGVSHKIGDMLTAERNPENGYITGLKLKSGELVPGDLFIDCSGVRAMLLGQALGVEYEDWSRWLPMNRACAVPCEQKLALTPYTISTARPFGWQWRIPLQHRVGNGVVYSSEFATDEAAERCLLDGLEGEPLAPINRIKFTAGRRRTPWTRNVVAIGLASGFLEPLESTSIHFIQSSIQRLIRYFPDAGLSPVCAQAFNKEASREVENVRDFLILHYHATERDDSALWRYVKAMQVPDSLQERIELFRERGQLNLAAEELFQSTSWHAVLLGQGIRPRTYMPTMVLQDDAMLANAYGNLERNFKKIVSRLPDHAAYIKEHKLTSTMEKR</sequence>
<reference evidence="1" key="1">
    <citation type="submission" date="2024-11" db="EMBL/GenBank/DDBJ databases">
        <title>Description of Massilia orientalis sp. nov., isolated from rhizosphere soil of Ageratina adenophora.</title>
        <authorList>
            <person name="Wang Y."/>
        </authorList>
    </citation>
    <scope>NUCLEOTIDE SEQUENCE</scope>
    <source>
        <strain evidence="1">YIM B02787</strain>
    </source>
</reference>